<keyword evidence="2" id="KW-1185">Reference proteome</keyword>
<reference evidence="1 2" key="1">
    <citation type="submission" date="2016-11" db="EMBL/GenBank/DDBJ databases">
        <title>Complete genome sequence of thermophilic cyanobacteria strain Synechococcus sp. PCC6715.</title>
        <authorList>
            <person name="Tang J."/>
            <person name="Daroch M."/>
            <person name="Liang Y."/>
            <person name="Jiang D."/>
            <person name="Shah M."/>
        </authorList>
    </citation>
    <scope>NUCLEOTIDE SEQUENCE [LARGE SCALE GENOMIC DNA]</scope>
    <source>
        <strain evidence="1 2">PCC 6715</strain>
    </source>
</reference>
<dbReference type="EMBL" id="CP018092">
    <property type="protein sequence ID" value="ATS18253.1"/>
    <property type="molecule type" value="Genomic_DNA"/>
</dbReference>
<dbReference type="Pfam" id="PF13177">
    <property type="entry name" value="DNA_pol3_delta2"/>
    <property type="match status" value="1"/>
</dbReference>
<dbReference type="Gene3D" id="3.40.50.300">
    <property type="entry name" value="P-loop containing nucleotide triphosphate hydrolases"/>
    <property type="match status" value="1"/>
</dbReference>
<dbReference type="SUPFAM" id="SSF52540">
    <property type="entry name" value="P-loop containing nucleoside triphosphate hydrolases"/>
    <property type="match status" value="1"/>
</dbReference>
<evidence type="ECO:0000313" key="2">
    <source>
        <dbReference type="Proteomes" id="UP000231057"/>
    </source>
</evidence>
<evidence type="ECO:0000313" key="1">
    <source>
        <dbReference type="EMBL" id="ATS18253.1"/>
    </source>
</evidence>
<proteinExistence type="predicted"/>
<sequence length="321" mass="36133">MSEAWFAGVIGQPTAVELLSYAVQRQRLAPAYLFVGAEGVGRALTARHFLQILLGQQPSAIASLTNHPDVLWVEPTYSHQGTLYTRAQLMAAGKDIPRGTAQIRLEQIRHLSRVLSQPPMHAPRSLVVIEQAQTLNEAAANALLKTLEEPGRATLILIAPSEASVLNTIVSRCQKIPFTPLRRTDLETVLQRVAPASFWQEVTPELWHLGAGSPGAVLHAWQTWQQIPEAFRTLGHQLTCPMPLRQCLELARDLSQMLEVERQVWLLSLMQQQCWRVYSQQGNWAAAMSALRHLEQAQQYLQQYVQPRLVWEVLLMQLRAL</sequence>
<dbReference type="GO" id="GO:0006261">
    <property type="term" value="P:DNA-templated DNA replication"/>
    <property type="evidence" value="ECO:0007669"/>
    <property type="project" value="TreeGrafter"/>
</dbReference>
<dbReference type="KEGG" id="slw:BRW62_05225"/>
<organism evidence="1 2">
    <name type="scientific">Parathermosynechococcus lividus PCC 6715</name>
    <dbReference type="NCBI Taxonomy" id="1917166"/>
    <lineage>
        <taxon>Bacteria</taxon>
        <taxon>Bacillati</taxon>
        <taxon>Cyanobacteriota</taxon>
        <taxon>Cyanophyceae</taxon>
        <taxon>Acaryochloridales</taxon>
        <taxon>Thermosynechococcaceae</taxon>
        <taxon>Parathermosynechococcus</taxon>
    </lineage>
</organism>
<dbReference type="NCBIfam" id="NF005638">
    <property type="entry name" value="PRK07399.1"/>
    <property type="match status" value="1"/>
</dbReference>
<dbReference type="OrthoDB" id="9810148at2"/>
<accession>A0A2D2Q189</accession>
<dbReference type="AlphaFoldDB" id="A0A2D2Q189"/>
<reference evidence="2" key="2">
    <citation type="journal article" date="2022" name="Front. Microbiol.">
        <title>Comparative Genomic Analysis Revealed Distinct Molecular Components and Organization of CO2-Concentrating Mechanism in Thermophilic Cyanobacteria.</title>
        <authorList>
            <person name="Tang J."/>
            <person name="Zhou H."/>
            <person name="Yao D."/>
            <person name="Riaz S."/>
            <person name="You D."/>
            <person name="Klepacz-Smolka A."/>
            <person name="Daroch M."/>
        </authorList>
    </citation>
    <scope>NUCLEOTIDE SEQUENCE [LARGE SCALE GENOMIC DNA]</scope>
    <source>
        <strain evidence="2">PCC 6715</strain>
    </source>
</reference>
<dbReference type="InterPro" id="IPR050238">
    <property type="entry name" value="DNA_Rep/Repair_Clamp_Loader"/>
</dbReference>
<dbReference type="PANTHER" id="PTHR11669">
    <property type="entry name" value="REPLICATION FACTOR C / DNA POLYMERASE III GAMMA-TAU SUBUNIT"/>
    <property type="match status" value="1"/>
</dbReference>
<dbReference type="PANTHER" id="PTHR11669:SF8">
    <property type="entry name" value="DNA POLYMERASE III SUBUNIT DELTA"/>
    <property type="match status" value="1"/>
</dbReference>
<protein>
    <submittedName>
        <fullName evidence="1">DNA polymerase III subunit delta</fullName>
    </submittedName>
</protein>
<dbReference type="Proteomes" id="UP000231057">
    <property type="component" value="Chromosome"/>
</dbReference>
<dbReference type="RefSeq" id="WP_099798598.1">
    <property type="nucleotide sequence ID" value="NZ_CP018092.1"/>
</dbReference>
<dbReference type="InterPro" id="IPR027417">
    <property type="entry name" value="P-loop_NTPase"/>
</dbReference>
<name>A0A2D2Q189_PARLV</name>
<gene>
    <name evidence="1" type="ORF">BRW62_05225</name>
</gene>